<accession>A0ABR7G9Q9</accession>
<dbReference type="InterPro" id="IPR029058">
    <property type="entry name" value="AB_hydrolase_fold"/>
</dbReference>
<keyword evidence="4" id="KW-0732">Signal</keyword>
<evidence type="ECO:0000256" key="1">
    <source>
        <dbReference type="ARBA" id="ARBA00006249"/>
    </source>
</evidence>
<dbReference type="Proteomes" id="UP000631576">
    <property type="component" value="Unassembled WGS sequence"/>
</dbReference>
<dbReference type="RefSeq" id="WP_117990424.1">
    <property type="nucleotide sequence ID" value="NZ_JACOPE010000001.1"/>
</dbReference>
<evidence type="ECO:0000256" key="7">
    <source>
        <dbReference type="ARBA" id="ARBA00023157"/>
    </source>
</evidence>
<evidence type="ECO:0000256" key="2">
    <source>
        <dbReference type="ARBA" id="ARBA00022487"/>
    </source>
</evidence>
<evidence type="ECO:0000256" key="5">
    <source>
        <dbReference type="ARBA" id="ARBA00022801"/>
    </source>
</evidence>
<dbReference type="GO" id="GO:0016787">
    <property type="term" value="F:hydrolase activity"/>
    <property type="evidence" value="ECO:0007669"/>
    <property type="project" value="UniProtKB-KW"/>
</dbReference>
<dbReference type="PANTHER" id="PTHR33938:SF8">
    <property type="entry name" value="CARBOXYLIC ESTER HYDROLASE"/>
    <property type="match status" value="1"/>
</dbReference>
<dbReference type="SUPFAM" id="SSF53474">
    <property type="entry name" value="alpha/beta-Hydrolases"/>
    <property type="match status" value="1"/>
</dbReference>
<keyword evidence="6" id="KW-0106">Calcium</keyword>
<evidence type="ECO:0000256" key="3">
    <source>
        <dbReference type="ARBA" id="ARBA00022723"/>
    </source>
</evidence>
<dbReference type="Pfam" id="PF07519">
    <property type="entry name" value="Tannase"/>
    <property type="match status" value="1"/>
</dbReference>
<keyword evidence="2" id="KW-0719">Serine esterase</keyword>
<comment type="similarity">
    <text evidence="1">Belongs to the tannase family.</text>
</comment>
<keyword evidence="5 8" id="KW-0378">Hydrolase</keyword>
<proteinExistence type="inferred from homology"/>
<evidence type="ECO:0000313" key="9">
    <source>
        <dbReference type="Proteomes" id="UP000631576"/>
    </source>
</evidence>
<keyword evidence="3" id="KW-0479">Metal-binding</keyword>
<reference evidence="8 9" key="1">
    <citation type="submission" date="2020-08" db="EMBL/GenBank/DDBJ databases">
        <title>Genome public.</title>
        <authorList>
            <person name="Liu C."/>
            <person name="Sun Q."/>
        </authorList>
    </citation>
    <scope>NUCLEOTIDE SEQUENCE [LARGE SCALE GENOMIC DNA]</scope>
    <source>
        <strain evidence="8 9">NSJ-13</strain>
    </source>
</reference>
<name>A0ABR7G9Q9_9FIRM</name>
<sequence length="508" mass="57325">MGNNMIQNRCKREYLEKELKARFPGADIRVDSAEINMTGERKAKGDSFNKIFGVSKDVKNLPPYCEVNVTWRTGEFEEKIIIWSPLTWNGRFAGTVGGGAETGGAGYLTAPDDFTRGWTVPYAVMKGFTAATANAGNINGLHDYMLDEKTGKVKRELYENWRARTTHHMTVVGKAVAEIVHGRPVQYAYMNGGSGGGRQCMVEAQEYPEDYDGIWASCPAIHWNRFLLEGLWFLAVMNTNHHILKPAKIEYFMKRVWEESGGKDIYFSSEKKPVFDANTFVGAMSEGGKITEQDAKVMQAFWDGPKDADGNRLWYGFRPGVKFWNVGIPVGGFYYSLIRKQPKPFFLTTLYARWVTEQPKRKFEKITIPEFEALFKQSIEKFKDAGADQADLSVFQAHGGKLIVDHGLNDPLIPVDGTIDYYKNVVACMGKEKVDSFFRLYLVPGDGHGNCWNEQPGITESNGLKALMDWVENGIYPEEIEGVQVSMKKKEILKKALIRPVDCIDDWA</sequence>
<evidence type="ECO:0000313" key="8">
    <source>
        <dbReference type="EMBL" id="MBC5684182.1"/>
    </source>
</evidence>
<keyword evidence="7" id="KW-1015">Disulfide bond</keyword>
<protein>
    <submittedName>
        <fullName evidence="8">Tannase/feruloyl esterase family alpha/beta hydrolase</fullName>
    </submittedName>
</protein>
<evidence type="ECO:0000256" key="4">
    <source>
        <dbReference type="ARBA" id="ARBA00022729"/>
    </source>
</evidence>
<dbReference type="InterPro" id="IPR011118">
    <property type="entry name" value="Tannase/feruloyl_esterase"/>
</dbReference>
<dbReference type="EMBL" id="JACOPE010000001">
    <property type="protein sequence ID" value="MBC5684182.1"/>
    <property type="molecule type" value="Genomic_DNA"/>
</dbReference>
<organism evidence="8 9">
    <name type="scientific">Ruminococcus hominis</name>
    <dbReference type="NCBI Taxonomy" id="2763065"/>
    <lineage>
        <taxon>Bacteria</taxon>
        <taxon>Bacillati</taxon>
        <taxon>Bacillota</taxon>
        <taxon>Clostridia</taxon>
        <taxon>Eubacteriales</taxon>
        <taxon>Oscillospiraceae</taxon>
        <taxon>Ruminococcus</taxon>
    </lineage>
</organism>
<gene>
    <name evidence="8" type="ORF">H8S40_11535</name>
</gene>
<dbReference type="PANTHER" id="PTHR33938">
    <property type="entry name" value="FERULOYL ESTERASE B-RELATED"/>
    <property type="match status" value="1"/>
</dbReference>
<comment type="caution">
    <text evidence="8">The sequence shown here is derived from an EMBL/GenBank/DDBJ whole genome shotgun (WGS) entry which is preliminary data.</text>
</comment>
<evidence type="ECO:0000256" key="6">
    <source>
        <dbReference type="ARBA" id="ARBA00022837"/>
    </source>
</evidence>
<keyword evidence="9" id="KW-1185">Reference proteome</keyword>